<sequence>RDVLRKGLVKAAQSTGAWILTSALRVGLARYVGQAVRDHSLASTSARARVVAIGLASLGRVLHRQLLDNCVCLRPWEHVCVPLCPCA</sequence>
<dbReference type="PANTHER" id="PTHR13800">
    <property type="entry name" value="TRANSIENT RECEPTOR POTENTIAL CATION CHANNEL, SUBFAMILY M, MEMBER 6"/>
    <property type="match status" value="1"/>
</dbReference>
<name>A0A452SG27_URSAM</name>
<dbReference type="InterPro" id="IPR050927">
    <property type="entry name" value="TRPM"/>
</dbReference>
<proteinExistence type="predicted"/>
<dbReference type="GO" id="GO:0099604">
    <property type="term" value="F:ligand-gated calcium channel activity"/>
    <property type="evidence" value="ECO:0007669"/>
    <property type="project" value="TreeGrafter"/>
</dbReference>
<reference evidence="2" key="3">
    <citation type="submission" date="2025-09" db="UniProtKB">
        <authorList>
            <consortium name="Ensembl"/>
        </authorList>
    </citation>
    <scope>IDENTIFICATION</scope>
</reference>
<reference evidence="2" key="2">
    <citation type="submission" date="2025-08" db="UniProtKB">
        <authorList>
            <consortium name="Ensembl"/>
        </authorList>
    </citation>
    <scope>IDENTIFICATION</scope>
</reference>
<protein>
    <recommendedName>
        <fullName evidence="1">TRPM SLOG domain-containing protein</fullName>
    </recommendedName>
</protein>
<dbReference type="GO" id="GO:0005227">
    <property type="term" value="F:calcium-activated cation channel activity"/>
    <property type="evidence" value="ECO:0007669"/>
    <property type="project" value="TreeGrafter"/>
</dbReference>
<feature type="domain" description="TRPM SLOG" evidence="1">
    <location>
        <begin position="2"/>
        <end position="67"/>
    </location>
</feature>
<evidence type="ECO:0000313" key="2">
    <source>
        <dbReference type="Ensembl" id="ENSUAMP00000031384.1"/>
    </source>
</evidence>
<evidence type="ECO:0000313" key="3">
    <source>
        <dbReference type="Proteomes" id="UP000291022"/>
    </source>
</evidence>
<organism evidence="2 3">
    <name type="scientific">Ursus americanus</name>
    <name type="common">American black bear</name>
    <name type="synonym">Euarctos americanus</name>
    <dbReference type="NCBI Taxonomy" id="9643"/>
    <lineage>
        <taxon>Eukaryota</taxon>
        <taxon>Metazoa</taxon>
        <taxon>Chordata</taxon>
        <taxon>Craniata</taxon>
        <taxon>Vertebrata</taxon>
        <taxon>Euteleostomi</taxon>
        <taxon>Mammalia</taxon>
        <taxon>Eutheria</taxon>
        <taxon>Laurasiatheria</taxon>
        <taxon>Carnivora</taxon>
        <taxon>Caniformia</taxon>
        <taxon>Ursidae</taxon>
        <taxon>Ursus</taxon>
    </lineage>
</organism>
<reference evidence="3" key="1">
    <citation type="submission" date="2016-06" db="EMBL/GenBank/DDBJ databases">
        <title>De novo assembly and RNA-Seq shows season-dependent expression and editing in black bear kidneys.</title>
        <authorList>
            <person name="Korstanje R."/>
            <person name="Srivastava A."/>
            <person name="Sarsani V.K."/>
            <person name="Sheehan S.M."/>
            <person name="Seger R.L."/>
            <person name="Barter M.E."/>
            <person name="Lindqvist C."/>
            <person name="Brody L.C."/>
            <person name="Mullikin J.C."/>
        </authorList>
    </citation>
    <scope>NUCLEOTIDE SEQUENCE [LARGE SCALE GENOMIC DNA]</scope>
</reference>
<dbReference type="GeneTree" id="ENSGT00940000160588"/>
<dbReference type="STRING" id="9643.ENSUAMP00000031384"/>
<evidence type="ECO:0000259" key="1">
    <source>
        <dbReference type="Pfam" id="PF18139"/>
    </source>
</evidence>
<accession>A0A452SG27</accession>
<dbReference type="OMA" id="CLRPWEH"/>
<dbReference type="Pfam" id="PF18139">
    <property type="entry name" value="LSDAT_euk"/>
    <property type="match status" value="1"/>
</dbReference>
<dbReference type="InterPro" id="IPR041491">
    <property type="entry name" value="TRPM_SLOG"/>
</dbReference>
<dbReference type="Ensembl" id="ENSUAMT00000035003.1">
    <property type="protein sequence ID" value="ENSUAMP00000031384.1"/>
    <property type="gene ID" value="ENSUAMG00000024061.1"/>
</dbReference>
<dbReference type="AlphaFoldDB" id="A0A452SG27"/>
<dbReference type="GO" id="GO:0005886">
    <property type="term" value="C:plasma membrane"/>
    <property type="evidence" value="ECO:0007669"/>
    <property type="project" value="TreeGrafter"/>
</dbReference>
<dbReference type="Proteomes" id="UP000291022">
    <property type="component" value="Unassembled WGS sequence"/>
</dbReference>
<dbReference type="PANTHER" id="PTHR13800:SF5">
    <property type="entry name" value="TRANSIENT RECEPTOR POTENTIAL CATION CHANNEL SUBFAMILY M MEMBER 5"/>
    <property type="match status" value="1"/>
</dbReference>
<keyword evidence="3" id="KW-1185">Reference proteome</keyword>